<dbReference type="SUPFAM" id="SSF52047">
    <property type="entry name" value="RNI-like"/>
    <property type="match status" value="1"/>
</dbReference>
<dbReference type="GO" id="GO:0005829">
    <property type="term" value="C:cytosol"/>
    <property type="evidence" value="ECO:0007669"/>
    <property type="project" value="TreeGrafter"/>
</dbReference>
<dbReference type="GO" id="GO:0031267">
    <property type="term" value="F:small GTPase binding"/>
    <property type="evidence" value="ECO:0007669"/>
    <property type="project" value="TreeGrafter"/>
</dbReference>
<dbReference type="InterPro" id="IPR011009">
    <property type="entry name" value="Kinase-like_dom_sf"/>
</dbReference>
<dbReference type="Gene3D" id="3.80.10.10">
    <property type="entry name" value="Ribonuclease Inhibitor"/>
    <property type="match status" value="3"/>
</dbReference>
<proteinExistence type="predicted"/>
<dbReference type="PROSITE" id="PS50011">
    <property type="entry name" value="PROTEIN_KINASE_DOM"/>
    <property type="match status" value="1"/>
</dbReference>
<dbReference type="HOGENOM" id="CLU_425487_0_0_1"/>
<dbReference type="RefSeq" id="XP_001011308.3">
    <property type="nucleotide sequence ID" value="XM_001011308.3"/>
</dbReference>
<organism evidence="2 3">
    <name type="scientific">Tetrahymena thermophila (strain SB210)</name>
    <dbReference type="NCBI Taxonomy" id="312017"/>
    <lineage>
        <taxon>Eukaryota</taxon>
        <taxon>Sar</taxon>
        <taxon>Alveolata</taxon>
        <taxon>Ciliophora</taxon>
        <taxon>Intramacronucleata</taxon>
        <taxon>Oligohymenophorea</taxon>
        <taxon>Hymenostomatida</taxon>
        <taxon>Tetrahymenina</taxon>
        <taxon>Tetrahymenidae</taxon>
        <taxon>Tetrahymena</taxon>
    </lineage>
</organism>
<dbReference type="Gene3D" id="1.10.510.10">
    <property type="entry name" value="Transferase(Phosphotransferase) domain 1"/>
    <property type="match status" value="1"/>
</dbReference>
<dbReference type="GO" id="GO:0006913">
    <property type="term" value="P:nucleocytoplasmic transport"/>
    <property type="evidence" value="ECO:0007669"/>
    <property type="project" value="TreeGrafter"/>
</dbReference>
<dbReference type="GeneID" id="7846884"/>
<accession>Q231H6</accession>
<name>Q231H6_TETTS</name>
<dbReference type="GO" id="GO:0005634">
    <property type="term" value="C:nucleus"/>
    <property type="evidence" value="ECO:0007669"/>
    <property type="project" value="TreeGrafter"/>
</dbReference>
<protein>
    <recommendedName>
        <fullName evidence="1">Protein kinase domain-containing protein</fullName>
    </recommendedName>
</protein>
<feature type="domain" description="Protein kinase" evidence="1">
    <location>
        <begin position="1"/>
        <end position="330"/>
    </location>
</feature>
<dbReference type="GO" id="GO:0048471">
    <property type="term" value="C:perinuclear region of cytoplasm"/>
    <property type="evidence" value="ECO:0007669"/>
    <property type="project" value="TreeGrafter"/>
</dbReference>
<dbReference type="AlphaFoldDB" id="Q231H6"/>
<evidence type="ECO:0000313" key="2">
    <source>
        <dbReference type="EMBL" id="EAR91063.3"/>
    </source>
</evidence>
<dbReference type="InParanoid" id="Q231H6"/>
<reference evidence="3" key="1">
    <citation type="journal article" date="2006" name="PLoS Biol.">
        <title>Macronuclear genome sequence of the ciliate Tetrahymena thermophila, a model eukaryote.</title>
        <authorList>
            <person name="Eisen J.A."/>
            <person name="Coyne R.S."/>
            <person name="Wu M."/>
            <person name="Wu D."/>
            <person name="Thiagarajan M."/>
            <person name="Wortman J.R."/>
            <person name="Badger J.H."/>
            <person name="Ren Q."/>
            <person name="Amedeo P."/>
            <person name="Jones K.M."/>
            <person name="Tallon L.J."/>
            <person name="Delcher A.L."/>
            <person name="Salzberg S.L."/>
            <person name="Silva J.C."/>
            <person name="Haas B.J."/>
            <person name="Majoros W.H."/>
            <person name="Farzad M."/>
            <person name="Carlton J.M."/>
            <person name="Smith R.K. Jr."/>
            <person name="Garg J."/>
            <person name="Pearlman R.E."/>
            <person name="Karrer K.M."/>
            <person name="Sun L."/>
            <person name="Manning G."/>
            <person name="Elde N.C."/>
            <person name="Turkewitz A.P."/>
            <person name="Asai D.J."/>
            <person name="Wilkes D.E."/>
            <person name="Wang Y."/>
            <person name="Cai H."/>
            <person name="Collins K."/>
            <person name="Stewart B.A."/>
            <person name="Lee S.R."/>
            <person name="Wilamowska K."/>
            <person name="Weinberg Z."/>
            <person name="Ruzzo W.L."/>
            <person name="Wloga D."/>
            <person name="Gaertig J."/>
            <person name="Frankel J."/>
            <person name="Tsao C.-C."/>
            <person name="Gorovsky M.A."/>
            <person name="Keeling P.J."/>
            <person name="Waller R.F."/>
            <person name="Patron N.J."/>
            <person name="Cherry J.M."/>
            <person name="Stover N.A."/>
            <person name="Krieger C.J."/>
            <person name="del Toro C."/>
            <person name="Ryder H.F."/>
            <person name="Williamson S.C."/>
            <person name="Barbeau R.A."/>
            <person name="Hamilton E.P."/>
            <person name="Orias E."/>
        </authorList>
    </citation>
    <scope>NUCLEOTIDE SEQUENCE [LARGE SCALE GENOMIC DNA]</scope>
    <source>
        <strain evidence="3">SB210</strain>
    </source>
</reference>
<dbReference type="GO" id="GO:0005096">
    <property type="term" value="F:GTPase activator activity"/>
    <property type="evidence" value="ECO:0007669"/>
    <property type="project" value="InterPro"/>
</dbReference>
<dbReference type="PANTHER" id="PTHR24113:SF15">
    <property type="entry name" value="NACHT DOMAIN-CONTAINING PROTEIN"/>
    <property type="match status" value="1"/>
</dbReference>
<dbReference type="InterPro" id="IPR000719">
    <property type="entry name" value="Prot_kinase_dom"/>
</dbReference>
<dbReference type="SUPFAM" id="SSF56112">
    <property type="entry name" value="Protein kinase-like (PK-like)"/>
    <property type="match status" value="1"/>
</dbReference>
<dbReference type="GO" id="GO:0005524">
    <property type="term" value="F:ATP binding"/>
    <property type="evidence" value="ECO:0007669"/>
    <property type="project" value="InterPro"/>
</dbReference>
<dbReference type="GO" id="GO:0004672">
    <property type="term" value="F:protein kinase activity"/>
    <property type="evidence" value="ECO:0007669"/>
    <property type="project" value="InterPro"/>
</dbReference>
<evidence type="ECO:0000313" key="3">
    <source>
        <dbReference type="Proteomes" id="UP000009168"/>
    </source>
</evidence>
<dbReference type="KEGG" id="tet:TTHERM_00429840"/>
<dbReference type="Proteomes" id="UP000009168">
    <property type="component" value="Unassembled WGS sequence"/>
</dbReference>
<dbReference type="InterPro" id="IPR032675">
    <property type="entry name" value="LRR_dom_sf"/>
</dbReference>
<evidence type="ECO:0000259" key="1">
    <source>
        <dbReference type="PROSITE" id="PS50011"/>
    </source>
</evidence>
<keyword evidence="3" id="KW-1185">Reference proteome</keyword>
<dbReference type="InterPro" id="IPR027038">
    <property type="entry name" value="RanGap"/>
</dbReference>
<dbReference type="Gene3D" id="3.30.200.20">
    <property type="entry name" value="Phosphorylase Kinase, domain 1"/>
    <property type="match status" value="1"/>
</dbReference>
<dbReference type="EMBL" id="GG662532">
    <property type="protein sequence ID" value="EAR91063.3"/>
    <property type="molecule type" value="Genomic_DNA"/>
</dbReference>
<sequence length="699" mass="81355">MGCVNTKDVQKVEQIKVEELTKDELESLSRNSGVNVKMLKLYADFLYKNRIHLIGCINQYSTYGSVFTIYDETIQQLAILKIYEDSTLSSVYKNSYQYIQQRNILKIYNFIQSQRLKATFLVVELCSGTLETLISERRNDQDPFSKIEVYYMAQQLINGLINSADKLFDFPEISTQNILIDRQGYSLKLVQAHIHSQVFGSPFALSSLSNANTAVLIPNIVDHKVHAKCQQNLSQQAQNLGLVLLNLTNVKEFFNDLKLISKIQLENVQSHNFNEFNQKVIRRLINCDKNSQIEFLLEIKNILNELLQDEKLKTGKDNFFNILKINQPYMVLKEKNEKDRKVFNSFNEFLIFHDKDYLPSIEIRFDQQMIETDFGQLVQELRLCENLCFLKLFFRKSNRFNTEQIGKLTSSLQQASNLQSLEIEFLSSQISSAGIESLFEQLHKIKTIKTLSLKFKESLITEKQAQNIQNHLQNYNQLKHLELDFSNCSLKEKSLKVITEGVFQNSCIKSFKFNLNQIHTTDFEIFRDFGNSLQTATQIEIFDLDLQQNHLDSETLKCIVNGLSEIKSLKKLSLNISNNSFFSDGLLYLTENLSKLDQLQTLHLRLHQVGLKSSICRQFTQNFKLYPKLSNLSLRLQYNYIDDEGAEEMVKQMSNQNTIKVLLIDFSNNKTHQKDKERSLKLRLLKMKRLISQQIIYSF</sequence>
<dbReference type="PANTHER" id="PTHR24113">
    <property type="entry name" value="RAN GTPASE-ACTIVATING PROTEIN 1"/>
    <property type="match status" value="1"/>
</dbReference>
<dbReference type="OrthoDB" id="120976at2759"/>
<gene>
    <name evidence="2" type="ORF">TTHERM_00429840</name>
</gene>